<dbReference type="SUPFAM" id="SSF88697">
    <property type="entry name" value="PUA domain-like"/>
    <property type="match status" value="1"/>
</dbReference>
<dbReference type="PANTHER" id="PTHR43509:SF1">
    <property type="entry name" value="SULFATE ADENYLYLTRANSFERASE"/>
    <property type="match status" value="1"/>
</dbReference>
<dbReference type="PANTHER" id="PTHR43509">
    <property type="match status" value="1"/>
</dbReference>
<name>A0ABD7DN68_BACCE</name>
<dbReference type="InterPro" id="IPR025980">
    <property type="entry name" value="ATP-Sase_PUA-like_dom"/>
</dbReference>
<organism evidence="2 3">
    <name type="scientific">Bacillus cereus</name>
    <dbReference type="NCBI Taxonomy" id="1396"/>
    <lineage>
        <taxon>Bacteria</taxon>
        <taxon>Bacillati</taxon>
        <taxon>Bacillota</taxon>
        <taxon>Bacilli</taxon>
        <taxon>Bacillales</taxon>
        <taxon>Bacillaceae</taxon>
        <taxon>Bacillus</taxon>
        <taxon>Bacillus cereus group</taxon>
    </lineage>
</organism>
<dbReference type="Proteomes" id="UP000663613">
    <property type="component" value="Chromosome"/>
</dbReference>
<dbReference type="Gene3D" id="3.10.400.10">
    <property type="entry name" value="Sulfate adenylyltransferase"/>
    <property type="match status" value="1"/>
</dbReference>
<reference evidence="2 3" key="1">
    <citation type="submission" date="2021-02" db="EMBL/GenBank/DDBJ databases">
        <title>Bacillus cereus VKM B-370.</title>
        <authorList>
            <person name="Kazantseva O.A."/>
            <person name="Piligrimova E.G."/>
            <person name="Buzikov R.M."/>
            <person name="Shadrin A.M."/>
        </authorList>
    </citation>
    <scope>NUCLEOTIDE SEQUENCE [LARGE SCALE GENOMIC DNA]</scope>
    <source>
        <strain evidence="2 3">VKM B-370</strain>
    </source>
</reference>
<dbReference type="Pfam" id="PF14306">
    <property type="entry name" value="PUA_2"/>
    <property type="match status" value="1"/>
</dbReference>
<evidence type="ECO:0000313" key="3">
    <source>
        <dbReference type="Proteomes" id="UP000663613"/>
    </source>
</evidence>
<dbReference type="EMBL" id="CP070339">
    <property type="protein sequence ID" value="QRY18249.1"/>
    <property type="molecule type" value="Genomic_DNA"/>
</dbReference>
<evidence type="ECO:0000313" key="2">
    <source>
        <dbReference type="EMBL" id="QRY18249.1"/>
    </source>
</evidence>
<gene>
    <name evidence="2" type="ORF">JTF64_08010</name>
</gene>
<feature type="domain" description="ATP-sulfurylase PUA-like" evidence="1">
    <location>
        <begin position="1"/>
        <end position="67"/>
    </location>
</feature>
<dbReference type="RefSeq" id="WP_080497125.1">
    <property type="nucleotide sequence ID" value="NZ_CP070339.1"/>
</dbReference>
<proteinExistence type="predicted"/>
<accession>A0ABD7DN68</accession>
<dbReference type="AlphaFoldDB" id="A0ABD7DN68"/>
<dbReference type="InterPro" id="IPR015947">
    <property type="entry name" value="PUA-like_sf"/>
</dbReference>
<evidence type="ECO:0000259" key="1">
    <source>
        <dbReference type="Pfam" id="PF14306"/>
    </source>
</evidence>
<protein>
    <recommendedName>
        <fullName evidence="1">ATP-sulfurylase PUA-like domain-containing protein</fullName>
    </recommendedName>
</protein>
<sequence>MGLKDEFVWSIFITLAVTEKVNLTYNNVVYGVLELKEKYVPNKVEEVKKVFQTTDSQHHGVKIMYTWPKSVH</sequence>